<evidence type="ECO:0000256" key="1">
    <source>
        <dbReference type="ARBA" id="ARBA00022448"/>
    </source>
</evidence>
<feature type="signal peptide" evidence="4">
    <location>
        <begin position="1"/>
        <end position="20"/>
    </location>
</feature>
<dbReference type="Gene3D" id="2.60.450.10">
    <property type="entry name" value="Lipopolysaccharide (LPS) transport protein A like domain"/>
    <property type="match status" value="1"/>
</dbReference>
<name>A0ABV6BEI8_9GAMM</name>
<sequence precursor="true">MKINKLGCLCLLLISMTAATKTTDFSEPIEVNADRNEASLKQQMLVYSGNVIVKQGTLLIKAEKLTVDRSAGEGKEVFIAVGQPAVYSQVLDGDKPIQASAEEIRYAMATRVLTLTGKAEITQSGSLVRSAKIEYDLLKQQLSAEGEKGKERVTTIFTSEGK</sequence>
<comment type="similarity">
    <text evidence="4">Belongs to the LptA family.</text>
</comment>
<dbReference type="InterPro" id="IPR014340">
    <property type="entry name" value="LptA"/>
</dbReference>
<comment type="subunit">
    <text evidence="4">Component of the lipopolysaccharide transport and assembly complex.</text>
</comment>
<proteinExistence type="inferred from homology"/>
<accession>A0ABV6BEI8</accession>
<dbReference type="PANTHER" id="PTHR36504">
    <property type="entry name" value="LIPOPOLYSACCHARIDE EXPORT SYSTEM PROTEIN LPTA"/>
    <property type="match status" value="1"/>
</dbReference>
<evidence type="ECO:0000256" key="2">
    <source>
        <dbReference type="ARBA" id="ARBA00022729"/>
    </source>
</evidence>
<protein>
    <recommendedName>
        <fullName evidence="4">Lipopolysaccharide export system protein LptA</fullName>
    </recommendedName>
</protein>
<comment type="caution">
    <text evidence="6">The sequence shown here is derived from an EMBL/GenBank/DDBJ whole genome shotgun (WGS) entry which is preliminary data.</text>
</comment>
<keyword evidence="7" id="KW-1185">Reference proteome</keyword>
<reference evidence="6 7" key="1">
    <citation type="submission" date="2024-09" db="EMBL/GenBank/DDBJ databases">
        <authorList>
            <person name="Sun Q."/>
            <person name="Mori K."/>
        </authorList>
    </citation>
    <scope>NUCLEOTIDE SEQUENCE [LARGE SCALE GENOMIC DNA]</scope>
    <source>
        <strain evidence="6 7">KCTC 23315</strain>
    </source>
</reference>
<feature type="domain" description="Organic solvent tolerance-like N-terminal" evidence="5">
    <location>
        <begin position="30"/>
        <end position="140"/>
    </location>
</feature>
<keyword evidence="2 4" id="KW-0732">Signal</keyword>
<dbReference type="RefSeq" id="WP_377244865.1">
    <property type="nucleotide sequence ID" value="NZ_JBHLXP010000003.1"/>
</dbReference>
<evidence type="ECO:0000256" key="3">
    <source>
        <dbReference type="ARBA" id="ARBA00022764"/>
    </source>
</evidence>
<dbReference type="Proteomes" id="UP001589813">
    <property type="component" value="Unassembled WGS sequence"/>
</dbReference>
<dbReference type="HAMAP" id="MF_01914">
    <property type="entry name" value="LPS_assembly_LptA"/>
    <property type="match status" value="1"/>
</dbReference>
<feature type="chain" id="PRO_5044917214" description="Lipopolysaccharide export system protein LptA" evidence="4">
    <location>
        <begin position="21"/>
        <end position="162"/>
    </location>
</feature>
<keyword evidence="3 4" id="KW-0574">Periplasm</keyword>
<comment type="subcellular location">
    <subcellularLocation>
        <location evidence="4">Periplasm</location>
    </subcellularLocation>
</comment>
<dbReference type="EMBL" id="JBHLXP010000003">
    <property type="protein sequence ID" value="MFC0049296.1"/>
    <property type="molecule type" value="Genomic_DNA"/>
</dbReference>
<dbReference type="InterPro" id="IPR052037">
    <property type="entry name" value="LPS_export_LptA"/>
</dbReference>
<keyword evidence="1 4" id="KW-0813">Transport</keyword>
<comment type="function">
    <text evidence="4">Involved in the assembly of lipopolysaccharide (LPS). Required for the translocation of LPS from the inner membrane to the outer membrane. May form a bridge between the inner membrane and the outer membrane, via interactions with LptC and LptD, thereby facilitating LPS transfer across the periplasm.</text>
</comment>
<dbReference type="NCBIfam" id="TIGR03002">
    <property type="entry name" value="outer_YhbN_LptA"/>
    <property type="match status" value="1"/>
</dbReference>
<evidence type="ECO:0000259" key="5">
    <source>
        <dbReference type="Pfam" id="PF03968"/>
    </source>
</evidence>
<dbReference type="PANTHER" id="PTHR36504:SF1">
    <property type="entry name" value="LIPOPOLYSACCHARIDE EXPORT SYSTEM PROTEIN LPTA"/>
    <property type="match status" value="1"/>
</dbReference>
<gene>
    <name evidence="4 6" type="primary">lptA</name>
    <name evidence="6" type="ORF">ACFFJP_13445</name>
</gene>
<evidence type="ECO:0000313" key="7">
    <source>
        <dbReference type="Proteomes" id="UP001589813"/>
    </source>
</evidence>
<evidence type="ECO:0000313" key="6">
    <source>
        <dbReference type="EMBL" id="MFC0049296.1"/>
    </source>
</evidence>
<organism evidence="6 7">
    <name type="scientific">Rheinheimera tilapiae</name>
    <dbReference type="NCBI Taxonomy" id="875043"/>
    <lineage>
        <taxon>Bacteria</taxon>
        <taxon>Pseudomonadati</taxon>
        <taxon>Pseudomonadota</taxon>
        <taxon>Gammaproteobacteria</taxon>
        <taxon>Chromatiales</taxon>
        <taxon>Chromatiaceae</taxon>
        <taxon>Rheinheimera</taxon>
    </lineage>
</organism>
<evidence type="ECO:0000256" key="4">
    <source>
        <dbReference type="HAMAP-Rule" id="MF_01914"/>
    </source>
</evidence>
<dbReference type="Pfam" id="PF03968">
    <property type="entry name" value="LptD_N"/>
    <property type="match status" value="1"/>
</dbReference>
<dbReference type="InterPro" id="IPR005653">
    <property type="entry name" value="OstA-like_N"/>
</dbReference>